<evidence type="ECO:0000313" key="5">
    <source>
        <dbReference type="Proteomes" id="UP000236161"/>
    </source>
</evidence>
<organism evidence="4 5">
    <name type="scientific">Apostasia shenzhenica</name>
    <dbReference type="NCBI Taxonomy" id="1088818"/>
    <lineage>
        <taxon>Eukaryota</taxon>
        <taxon>Viridiplantae</taxon>
        <taxon>Streptophyta</taxon>
        <taxon>Embryophyta</taxon>
        <taxon>Tracheophyta</taxon>
        <taxon>Spermatophyta</taxon>
        <taxon>Magnoliopsida</taxon>
        <taxon>Liliopsida</taxon>
        <taxon>Asparagales</taxon>
        <taxon>Orchidaceae</taxon>
        <taxon>Apostasioideae</taxon>
        <taxon>Apostasia</taxon>
    </lineage>
</organism>
<feature type="compositionally biased region" description="Low complexity" evidence="2">
    <location>
        <begin position="29"/>
        <end position="39"/>
    </location>
</feature>
<dbReference type="STRING" id="1088818.A0A2I0B776"/>
<evidence type="ECO:0000256" key="1">
    <source>
        <dbReference type="ARBA" id="ARBA00005474"/>
    </source>
</evidence>
<evidence type="ECO:0000256" key="2">
    <source>
        <dbReference type="SAM" id="MobiDB-lite"/>
    </source>
</evidence>
<dbReference type="PANTHER" id="PTHR31301">
    <property type="entry name" value="LOB DOMAIN-CONTAINING PROTEIN 4-RELATED"/>
    <property type="match status" value="1"/>
</dbReference>
<comment type="similarity">
    <text evidence="1">Belongs to the LOB domain-containing protein family.</text>
</comment>
<dbReference type="PANTHER" id="PTHR31301:SF186">
    <property type="entry name" value="OS09G0364100 PROTEIN"/>
    <property type="match status" value="1"/>
</dbReference>
<gene>
    <name evidence="4" type="primary">LBD22</name>
    <name evidence="4" type="ORF">AXF42_Ash005527</name>
</gene>
<keyword evidence="5" id="KW-1185">Reference proteome</keyword>
<proteinExistence type="inferred from homology"/>
<reference evidence="4 5" key="1">
    <citation type="journal article" date="2017" name="Nature">
        <title>The Apostasia genome and the evolution of orchids.</title>
        <authorList>
            <person name="Zhang G.Q."/>
            <person name="Liu K.W."/>
            <person name="Li Z."/>
            <person name="Lohaus R."/>
            <person name="Hsiao Y.Y."/>
            <person name="Niu S.C."/>
            <person name="Wang J.Y."/>
            <person name="Lin Y.C."/>
            <person name="Xu Q."/>
            <person name="Chen L.J."/>
            <person name="Yoshida K."/>
            <person name="Fujiwara S."/>
            <person name="Wang Z.W."/>
            <person name="Zhang Y.Q."/>
            <person name="Mitsuda N."/>
            <person name="Wang M."/>
            <person name="Liu G.H."/>
            <person name="Pecoraro L."/>
            <person name="Huang H.X."/>
            <person name="Xiao X.J."/>
            <person name="Lin M."/>
            <person name="Wu X.Y."/>
            <person name="Wu W.L."/>
            <person name="Chen Y.Y."/>
            <person name="Chang S.B."/>
            <person name="Sakamoto S."/>
            <person name="Ohme-Takagi M."/>
            <person name="Yagi M."/>
            <person name="Zeng S.J."/>
            <person name="Shen C.Y."/>
            <person name="Yeh C.M."/>
            <person name="Luo Y.B."/>
            <person name="Tsai W.C."/>
            <person name="Van de Peer Y."/>
            <person name="Liu Z.J."/>
        </authorList>
    </citation>
    <scope>NUCLEOTIDE SEQUENCE [LARGE SCALE GENOMIC DNA]</scope>
    <source>
        <strain evidence="5">cv. Shenzhen</strain>
        <tissue evidence="4">Stem</tissue>
    </source>
</reference>
<dbReference type="InterPro" id="IPR004883">
    <property type="entry name" value="LOB"/>
</dbReference>
<dbReference type="Pfam" id="PF03195">
    <property type="entry name" value="LOB"/>
    <property type="match status" value="1"/>
</dbReference>
<dbReference type="EMBL" id="KZ451908">
    <property type="protein sequence ID" value="PKA63632.1"/>
    <property type="molecule type" value="Genomic_DNA"/>
</dbReference>
<dbReference type="OrthoDB" id="1893065at2759"/>
<accession>A0A2I0B776</accession>
<evidence type="ECO:0000313" key="4">
    <source>
        <dbReference type="EMBL" id="PKA63632.1"/>
    </source>
</evidence>
<dbReference type="Proteomes" id="UP000236161">
    <property type="component" value="Unassembled WGS sequence"/>
</dbReference>
<name>A0A2I0B776_9ASPA</name>
<dbReference type="AlphaFoldDB" id="A0A2I0B776"/>
<feature type="region of interest" description="Disordered" evidence="2">
    <location>
        <begin position="1"/>
        <end position="39"/>
    </location>
</feature>
<feature type="domain" description="LOB" evidence="3">
    <location>
        <begin position="43"/>
        <end position="144"/>
    </location>
</feature>
<evidence type="ECO:0000259" key="3">
    <source>
        <dbReference type="PROSITE" id="PS50891"/>
    </source>
</evidence>
<sequence length="305" mass="33413">MNAPLPPPVSSSAAAGGTLAPFSHRRRSSSAPTTRSLLPSSSSACAACKFQRRKCTPDCLLAPYFPADQNARFQSAHRLFGVSKIKKILETVAAGSRSEAMSTIIFQSEARARDPVGGCYRLILELERQIDICFSELQNVLRQIAFFRAQVEPPAISSLYSNLDIAATPGDHHPQQSSYNYLLYGAPDQSEEHAPEIGVDDHGGGYNEMNGFEININGEMELPPEIALEDVSRRLRAEGGDHEDVKPLVEKYDARHAFATGEDDLISSRIEMKDDENSLGQIQENDLKTAASLFTLTNCNTFAHV</sequence>
<protein>
    <submittedName>
        <fullName evidence="4">LOB domain-containing protein 22</fullName>
    </submittedName>
</protein>
<dbReference type="PROSITE" id="PS50891">
    <property type="entry name" value="LOB"/>
    <property type="match status" value="1"/>
</dbReference>